<accession>B0VUK2</accession>
<evidence type="ECO:0008006" key="3">
    <source>
        <dbReference type="Google" id="ProtNLM"/>
    </source>
</evidence>
<name>B0VUK2_ACIBS</name>
<gene>
    <name evidence="1" type="ordered locus">ABSDF2763</name>
</gene>
<protein>
    <recommendedName>
        <fullName evidence="3">Ribbon-helix-helix protein, CopG family</fullName>
    </recommendedName>
</protein>
<reference evidence="1 2" key="1">
    <citation type="journal article" date="2008" name="PLoS ONE">
        <title>Comparative analysis of Acinetobacters: three genomes for three lifestyles.</title>
        <authorList>
            <person name="Vallenet D."/>
            <person name="Nordmann P."/>
            <person name="Barbe V."/>
            <person name="Poirel L."/>
            <person name="Mangenot S."/>
            <person name="Bataille E."/>
            <person name="Dossat C."/>
            <person name="Gas S."/>
            <person name="Kreimeyer A."/>
            <person name="Lenoble P."/>
            <person name="Oztas S."/>
            <person name="Poulain J."/>
            <person name="Segurens B."/>
            <person name="Robert C."/>
            <person name="Abergel C."/>
            <person name="Claverie J.M."/>
            <person name="Raoult D."/>
            <person name="Medigue C."/>
            <person name="Weissenbach J."/>
            <person name="Cruveiller S."/>
        </authorList>
    </citation>
    <scope>NUCLEOTIDE SEQUENCE [LARGE SCALE GENOMIC DNA]</scope>
    <source>
        <strain evidence="1 2">SDF</strain>
    </source>
</reference>
<organism evidence="1 2">
    <name type="scientific">Acinetobacter baumannii (strain SDF)</name>
    <dbReference type="NCBI Taxonomy" id="509170"/>
    <lineage>
        <taxon>Bacteria</taxon>
        <taxon>Pseudomonadati</taxon>
        <taxon>Pseudomonadota</taxon>
        <taxon>Gammaproteobacteria</taxon>
        <taxon>Moraxellales</taxon>
        <taxon>Moraxellaceae</taxon>
        <taxon>Acinetobacter</taxon>
        <taxon>Acinetobacter calcoaceticus/baumannii complex</taxon>
    </lineage>
</organism>
<dbReference type="EMBL" id="CU468230">
    <property type="protein sequence ID" value="CAP02064.1"/>
    <property type="molecule type" value="Genomic_DNA"/>
</dbReference>
<dbReference type="BioCyc" id="ABAU509170:GCL9-2271-MONOMER"/>
<dbReference type="Proteomes" id="UP000001741">
    <property type="component" value="Chromosome"/>
</dbReference>
<dbReference type="AlphaFoldDB" id="B0VUK2"/>
<sequence length="101" mass="12058">MLRRYRTCIEPLILKTVQTMCYLCCKHIIRTLGYIMNTQTTPYPRQRQKRITAERKPFTIYLTEEQKKELEDTANERGLSKGLLAMSRYEAGLQLERQKEQ</sequence>
<dbReference type="HOGENOM" id="CLU_2285253_0_0_6"/>
<evidence type="ECO:0000313" key="2">
    <source>
        <dbReference type="Proteomes" id="UP000001741"/>
    </source>
</evidence>
<dbReference type="KEGG" id="abm:ABSDF2763"/>
<proteinExistence type="predicted"/>
<evidence type="ECO:0000313" key="1">
    <source>
        <dbReference type="EMBL" id="CAP02064.1"/>
    </source>
</evidence>